<name>A0AC60QLX8_IXOPE</name>
<evidence type="ECO:0000313" key="1">
    <source>
        <dbReference type="EMBL" id="KAG0435002.1"/>
    </source>
</evidence>
<organism evidence="1 2">
    <name type="scientific">Ixodes persulcatus</name>
    <name type="common">Taiga tick</name>
    <dbReference type="NCBI Taxonomy" id="34615"/>
    <lineage>
        <taxon>Eukaryota</taxon>
        <taxon>Metazoa</taxon>
        <taxon>Ecdysozoa</taxon>
        <taxon>Arthropoda</taxon>
        <taxon>Chelicerata</taxon>
        <taxon>Arachnida</taxon>
        <taxon>Acari</taxon>
        <taxon>Parasitiformes</taxon>
        <taxon>Ixodida</taxon>
        <taxon>Ixodoidea</taxon>
        <taxon>Ixodidae</taxon>
        <taxon>Ixodinae</taxon>
        <taxon>Ixodes</taxon>
    </lineage>
</organism>
<comment type="caution">
    <text evidence="1">The sequence shown here is derived from an EMBL/GenBank/DDBJ whole genome shotgun (WGS) entry which is preliminary data.</text>
</comment>
<dbReference type="Proteomes" id="UP000805193">
    <property type="component" value="Unassembled WGS sequence"/>
</dbReference>
<gene>
    <name evidence="1" type="ORF">HPB47_018741</name>
</gene>
<evidence type="ECO:0000313" key="2">
    <source>
        <dbReference type="Proteomes" id="UP000805193"/>
    </source>
</evidence>
<reference evidence="1 2" key="1">
    <citation type="journal article" date="2020" name="Cell">
        <title>Large-Scale Comparative Analyses of Tick Genomes Elucidate Their Genetic Diversity and Vector Capacities.</title>
        <authorList>
            <consortium name="Tick Genome and Microbiome Consortium (TIGMIC)"/>
            <person name="Jia N."/>
            <person name="Wang J."/>
            <person name="Shi W."/>
            <person name="Du L."/>
            <person name="Sun Y."/>
            <person name="Zhan W."/>
            <person name="Jiang J.F."/>
            <person name="Wang Q."/>
            <person name="Zhang B."/>
            <person name="Ji P."/>
            <person name="Bell-Sakyi L."/>
            <person name="Cui X.M."/>
            <person name="Yuan T.T."/>
            <person name="Jiang B.G."/>
            <person name="Yang W.F."/>
            <person name="Lam T.T."/>
            <person name="Chang Q.C."/>
            <person name="Ding S.J."/>
            <person name="Wang X.J."/>
            <person name="Zhu J.G."/>
            <person name="Ruan X.D."/>
            <person name="Zhao L."/>
            <person name="Wei J.T."/>
            <person name="Ye R.Z."/>
            <person name="Que T.C."/>
            <person name="Du C.H."/>
            <person name="Zhou Y.H."/>
            <person name="Cheng J.X."/>
            <person name="Dai P.F."/>
            <person name="Guo W.B."/>
            <person name="Han X.H."/>
            <person name="Huang E.J."/>
            <person name="Li L.F."/>
            <person name="Wei W."/>
            <person name="Gao Y.C."/>
            <person name="Liu J.Z."/>
            <person name="Shao H.Z."/>
            <person name="Wang X."/>
            <person name="Wang C.C."/>
            <person name="Yang T.C."/>
            <person name="Huo Q.B."/>
            <person name="Li W."/>
            <person name="Chen H.Y."/>
            <person name="Chen S.E."/>
            <person name="Zhou L.G."/>
            <person name="Ni X.B."/>
            <person name="Tian J.H."/>
            <person name="Sheng Y."/>
            <person name="Liu T."/>
            <person name="Pan Y.S."/>
            <person name="Xia L.Y."/>
            <person name="Li J."/>
            <person name="Zhao F."/>
            <person name="Cao W.C."/>
        </authorList>
    </citation>
    <scope>NUCLEOTIDE SEQUENCE [LARGE SCALE GENOMIC DNA]</scope>
    <source>
        <strain evidence="1">Iper-2018</strain>
    </source>
</reference>
<keyword evidence="2" id="KW-1185">Reference proteome</keyword>
<sequence length="409" mass="44767">MAVIWMIIVEQRYEAGSATPALLAASLVQQAYPVPPDAANAHSLRILFGVWYLMVTVLTTGYKGVITSLLCNVPLSGELPQYVTFKDVKDLGSAACLVNFPEAEVVRVAPRWAKKPNFDCWDGLGKLRVGNGTDAVFVFRPSSDEAASLKDELFRVGFVRMDTLISPIITGPQIKSNSAYYRSMNKLLGRAFGAGLFERAEEMAELKSRVRREIKYGRPSETGDAALGLSDLQPCFVIWAIGVVLSLLTFAVSHLVAHFRPLRPRLARHPVRQACHVVRARLFWPSPPASLAGEQTPPAPLGCCGCHAGPAEVKGPGEMADIHLVRRSRSMGADERDAILVPSPWNEMTAKMIEHPVRMRRSSTSWRRDRPSGALWCTRAAHCGVKPRVLAQILVLVASSAATGSMEML</sequence>
<accession>A0AC60QLX8</accession>
<proteinExistence type="predicted"/>
<dbReference type="EMBL" id="JABSTQ010008012">
    <property type="protein sequence ID" value="KAG0435002.1"/>
    <property type="molecule type" value="Genomic_DNA"/>
</dbReference>
<protein>
    <submittedName>
        <fullName evidence="1">Uncharacterized protein</fullName>
    </submittedName>
</protein>